<dbReference type="PANTHER" id="PTHR23155">
    <property type="entry name" value="DISEASE RESISTANCE PROTEIN RP"/>
    <property type="match status" value="1"/>
</dbReference>
<feature type="domain" description="Disease resistance protein winged helix" evidence="9">
    <location>
        <begin position="436"/>
        <end position="505"/>
    </location>
</feature>
<dbReference type="GO" id="GO:0009626">
    <property type="term" value="P:plant-type hypersensitive response"/>
    <property type="evidence" value="ECO:0007669"/>
    <property type="project" value="UniProtKB-ARBA"/>
</dbReference>
<dbReference type="InterPro" id="IPR027417">
    <property type="entry name" value="P-loop_NTPase"/>
</dbReference>
<proteinExistence type="inferred from homology"/>
<accession>A0A9R0PLW2</accession>
<dbReference type="SUPFAM" id="SSF52540">
    <property type="entry name" value="P-loop containing nucleoside triphosphate hydrolases"/>
    <property type="match status" value="1"/>
</dbReference>
<feature type="domain" description="Disease resistance R13L4/SHOC-2-like LRR" evidence="10">
    <location>
        <begin position="550"/>
        <end position="905"/>
    </location>
</feature>
<dbReference type="InterPro" id="IPR055414">
    <property type="entry name" value="LRR_R13L4/SHOC2-like"/>
</dbReference>
<dbReference type="Pfam" id="PF00931">
    <property type="entry name" value="NB-ARC"/>
    <property type="match status" value="1"/>
</dbReference>
<protein>
    <submittedName>
        <fullName evidence="11">Uncharacterized protein</fullName>
    </submittedName>
</protein>
<dbReference type="FunFam" id="1.10.10.10:FF:000322">
    <property type="entry name" value="Probable disease resistance protein At1g63360"/>
    <property type="match status" value="1"/>
</dbReference>
<dbReference type="InterPro" id="IPR041118">
    <property type="entry name" value="Rx_N"/>
</dbReference>
<dbReference type="Pfam" id="PF23559">
    <property type="entry name" value="WHD_DRP"/>
    <property type="match status" value="1"/>
</dbReference>
<evidence type="ECO:0000256" key="2">
    <source>
        <dbReference type="ARBA" id="ARBA00022614"/>
    </source>
</evidence>
<name>A0A9R0PLW2_TRITD</name>
<evidence type="ECO:0000313" key="12">
    <source>
        <dbReference type="Proteomes" id="UP000324705"/>
    </source>
</evidence>
<dbReference type="SUPFAM" id="SSF52047">
    <property type="entry name" value="RNI-like"/>
    <property type="match status" value="1"/>
</dbReference>
<dbReference type="Gene3D" id="1.10.10.10">
    <property type="entry name" value="Winged helix-like DNA-binding domain superfamily/Winged helix DNA-binding domain"/>
    <property type="match status" value="1"/>
</dbReference>
<dbReference type="PRINTS" id="PR00364">
    <property type="entry name" value="DISEASERSIST"/>
</dbReference>
<keyword evidence="5" id="KW-0611">Plant defense</keyword>
<feature type="domain" description="NB-ARC" evidence="7">
    <location>
        <begin position="190"/>
        <end position="344"/>
    </location>
</feature>
<keyword evidence="2" id="KW-0433">Leucine-rich repeat</keyword>
<dbReference type="PANTHER" id="PTHR23155:SF901">
    <property type="entry name" value="DISEASE RESISTANCE PROTEIN RPM1"/>
    <property type="match status" value="1"/>
</dbReference>
<evidence type="ECO:0000259" key="7">
    <source>
        <dbReference type="Pfam" id="PF00931"/>
    </source>
</evidence>
<gene>
    <name evidence="11" type="ORF">TRITD_1Av1G004310</name>
</gene>
<evidence type="ECO:0000259" key="10">
    <source>
        <dbReference type="Pfam" id="PF23598"/>
    </source>
</evidence>
<dbReference type="InterPro" id="IPR044974">
    <property type="entry name" value="Disease_R_plants"/>
</dbReference>
<dbReference type="AlphaFoldDB" id="A0A9R0PLW2"/>
<dbReference type="GO" id="GO:0002758">
    <property type="term" value="P:innate immune response-activating signaling pathway"/>
    <property type="evidence" value="ECO:0007669"/>
    <property type="project" value="UniProtKB-ARBA"/>
</dbReference>
<organism evidence="11 12">
    <name type="scientific">Triticum turgidum subsp. durum</name>
    <name type="common">Durum wheat</name>
    <name type="synonym">Triticum durum</name>
    <dbReference type="NCBI Taxonomy" id="4567"/>
    <lineage>
        <taxon>Eukaryota</taxon>
        <taxon>Viridiplantae</taxon>
        <taxon>Streptophyta</taxon>
        <taxon>Embryophyta</taxon>
        <taxon>Tracheophyta</taxon>
        <taxon>Spermatophyta</taxon>
        <taxon>Magnoliopsida</taxon>
        <taxon>Liliopsida</taxon>
        <taxon>Poales</taxon>
        <taxon>Poaceae</taxon>
        <taxon>BOP clade</taxon>
        <taxon>Pooideae</taxon>
        <taxon>Triticodae</taxon>
        <taxon>Triticeae</taxon>
        <taxon>Triticinae</taxon>
        <taxon>Triticum</taxon>
    </lineage>
</organism>
<sequence>MEKFLVSAATGAMTSLLGKLGTMLTDEYKLLKDVRGDIEFLKDELEAMQKFLLMMADVEEPDHQARLRADAVRELSYDIEDKVDKFMLLVNHESSSKSEGFKELFGKSMKKIASIKTRHKIMKDVKDIKGKVKEISERYARYKIDDSSMPRNEKVDPRICAVYKDTTELVGIDAPRDELVKLLSDEEGELKNQHKVVSIVGAGGFGKTTLARQVYNKLEANFDCRAFVSISRSPDMTKILSSVLSQLRNQDEDYAGVGDPQLLIDHIRNFLKDKRYLIIIDDIWDVPTWKILECAFVKGGHGSRVVSTTRKNDVAKSCCSFDRNLVYKIKPLSDADSAKLFFKRIFGCVEMCPSNLKETSEDILKKCGGLPLAINAISSLLATGKRETEQEWNRVRNSITSIEGKSSDIEAMKYILSLSYFDLPLHLRSCLLYLTLYPEDYEIGRKRLVHRWISEGFIRGKDGDLVDLGDMYFHELVNRSLIQPVKVKYNGKVSWCRVHDTILDFLIDLSHRENFSTLLSNKAKPDRRIRRLSLTGNEDQGIVEQLDISHARSLGVFGPTKQLPSLVKSDALRVLDLRVCGGLGNHQVKDIGKLVQLRYLNIDGTHITELPNQIGGLEYLETLATDPKFPVLPESVSLLKRLARLFVGNGTKLPDGIGNMENLQELEDINPFVQSLNFTEELGKLINLRKLKISWHTIKSDDASHKEKLVSSLCKLDNCNLRILYIVFYLEEEDSFIKDLCFPSLNCVRNICLSRGEIHWIAKWLLSLANLQKLYITSGEIEQQDLEMIGSISTLVRFDVWYVCEGPIISSSSGFQQLQKFTLSFCNGFMFEAGAMPNLRELHLIFHLHELKSAGSVFDFGIQHLASLANIHVLIHCNGVTAADVEAVERALKSMAEANPNRPALEISKICEGDMLPDE</sequence>
<dbReference type="Pfam" id="PF23598">
    <property type="entry name" value="LRR_14"/>
    <property type="match status" value="1"/>
</dbReference>
<evidence type="ECO:0000313" key="11">
    <source>
        <dbReference type="EMBL" id="VAH00481.1"/>
    </source>
</evidence>
<keyword evidence="6" id="KW-0175">Coiled coil</keyword>
<dbReference type="Gene3D" id="1.10.8.430">
    <property type="entry name" value="Helical domain of apoptotic protease-activating factors"/>
    <property type="match status" value="1"/>
</dbReference>
<evidence type="ECO:0000256" key="1">
    <source>
        <dbReference type="ARBA" id="ARBA00008894"/>
    </source>
</evidence>
<evidence type="ECO:0000259" key="9">
    <source>
        <dbReference type="Pfam" id="PF23559"/>
    </source>
</evidence>
<dbReference type="InterPro" id="IPR002182">
    <property type="entry name" value="NB-ARC"/>
</dbReference>
<dbReference type="Gramene" id="TRITD1Av1G004310.1">
    <property type="protein sequence ID" value="TRITD1Av1G004310.1"/>
    <property type="gene ID" value="TRITD1Av1G004310"/>
</dbReference>
<dbReference type="Gene3D" id="1.20.5.4130">
    <property type="match status" value="1"/>
</dbReference>
<dbReference type="InterPro" id="IPR032675">
    <property type="entry name" value="LRR_dom_sf"/>
</dbReference>
<dbReference type="GO" id="GO:0042742">
    <property type="term" value="P:defense response to bacterium"/>
    <property type="evidence" value="ECO:0007669"/>
    <property type="project" value="UniProtKB-ARBA"/>
</dbReference>
<keyword evidence="4" id="KW-0547">Nucleotide-binding</keyword>
<dbReference type="Pfam" id="PF18052">
    <property type="entry name" value="Rx_N"/>
    <property type="match status" value="1"/>
</dbReference>
<dbReference type="Gene3D" id="3.80.10.10">
    <property type="entry name" value="Ribonuclease Inhibitor"/>
    <property type="match status" value="1"/>
</dbReference>
<dbReference type="Proteomes" id="UP000324705">
    <property type="component" value="Chromosome 1A"/>
</dbReference>
<evidence type="ECO:0000256" key="6">
    <source>
        <dbReference type="ARBA" id="ARBA00023054"/>
    </source>
</evidence>
<keyword evidence="12" id="KW-1185">Reference proteome</keyword>
<feature type="domain" description="Disease resistance N-terminal" evidence="8">
    <location>
        <begin position="12"/>
        <end position="100"/>
    </location>
</feature>
<reference evidence="11 12" key="1">
    <citation type="submission" date="2017-09" db="EMBL/GenBank/DDBJ databases">
        <authorList>
            <consortium name="International Durum Wheat Genome Sequencing Consortium (IDWGSC)"/>
            <person name="Milanesi L."/>
        </authorList>
    </citation>
    <scope>NUCLEOTIDE SEQUENCE [LARGE SCALE GENOMIC DNA]</scope>
    <source>
        <strain evidence="12">cv. Svevo</strain>
    </source>
</reference>
<dbReference type="CDD" id="cd14798">
    <property type="entry name" value="RX-CC_like"/>
    <property type="match status" value="1"/>
</dbReference>
<dbReference type="InterPro" id="IPR058922">
    <property type="entry name" value="WHD_DRP"/>
</dbReference>
<evidence type="ECO:0000256" key="5">
    <source>
        <dbReference type="ARBA" id="ARBA00022821"/>
    </source>
</evidence>
<dbReference type="FunFam" id="3.40.50.300:FF:001091">
    <property type="entry name" value="Probable disease resistance protein At1g61300"/>
    <property type="match status" value="1"/>
</dbReference>
<dbReference type="Gene3D" id="3.40.50.300">
    <property type="entry name" value="P-loop containing nucleotide triphosphate hydrolases"/>
    <property type="match status" value="1"/>
</dbReference>
<evidence type="ECO:0000256" key="3">
    <source>
        <dbReference type="ARBA" id="ARBA00022737"/>
    </source>
</evidence>
<dbReference type="EMBL" id="LT934111">
    <property type="protein sequence ID" value="VAH00481.1"/>
    <property type="molecule type" value="Genomic_DNA"/>
</dbReference>
<comment type="similarity">
    <text evidence="1">Belongs to the disease resistance NB-LRR family.</text>
</comment>
<dbReference type="InterPro" id="IPR036388">
    <property type="entry name" value="WH-like_DNA-bd_sf"/>
</dbReference>
<dbReference type="InterPro" id="IPR038005">
    <property type="entry name" value="RX-like_CC"/>
</dbReference>
<dbReference type="GO" id="GO:0043531">
    <property type="term" value="F:ADP binding"/>
    <property type="evidence" value="ECO:0007669"/>
    <property type="project" value="InterPro"/>
</dbReference>
<keyword evidence="3" id="KW-0677">Repeat</keyword>
<evidence type="ECO:0000259" key="8">
    <source>
        <dbReference type="Pfam" id="PF18052"/>
    </source>
</evidence>
<evidence type="ECO:0000256" key="4">
    <source>
        <dbReference type="ARBA" id="ARBA00022741"/>
    </source>
</evidence>
<dbReference type="InterPro" id="IPR042197">
    <property type="entry name" value="Apaf_helical"/>
</dbReference>